<dbReference type="InterPro" id="IPR007922">
    <property type="entry name" value="DciA-like"/>
</dbReference>
<dbReference type="PANTHER" id="PTHR36456">
    <property type="entry name" value="UPF0232 PROTEIN SCO3875"/>
    <property type="match status" value="1"/>
</dbReference>
<dbReference type="AlphaFoldDB" id="A0A554RNS2"/>
<keyword evidence="3" id="KW-1185">Reference proteome</keyword>
<dbReference type="OrthoDB" id="5516926at2"/>
<proteinExistence type="predicted"/>
<sequence length="197" mass="21523">MPASAYRVLLSGGAGMSEPTPPDEEQPEDTPEDEAPWHSADDVVKMAREIADSYRSSGAPAAPQRRRGRARRRTARPQREDATPLGDFVGELVRQQGWTDQLAATRVFTDWASVVGPEVAQHSEVVGFDDGIVRIQATSTAWARELTLLAPRLVAKLNELLGDGSVIRLDIRGPQAPSWTRGRRSVRGGRGPRDTYG</sequence>
<dbReference type="Proteomes" id="UP000316988">
    <property type="component" value="Unassembled WGS sequence"/>
</dbReference>
<evidence type="ECO:0000313" key="2">
    <source>
        <dbReference type="EMBL" id="TSD55672.1"/>
    </source>
</evidence>
<evidence type="ECO:0000256" key="1">
    <source>
        <dbReference type="SAM" id="MobiDB-lite"/>
    </source>
</evidence>
<feature type="compositionally biased region" description="Basic and acidic residues" evidence="1">
    <location>
        <begin position="35"/>
        <end position="52"/>
    </location>
</feature>
<dbReference type="EMBL" id="VLNT01000021">
    <property type="protein sequence ID" value="TSD55672.1"/>
    <property type="molecule type" value="Genomic_DNA"/>
</dbReference>
<dbReference type="Pfam" id="PF05258">
    <property type="entry name" value="DciA"/>
    <property type="match status" value="1"/>
</dbReference>
<reference evidence="2 3" key="1">
    <citation type="submission" date="2019-07" db="EMBL/GenBank/DDBJ databases">
        <authorList>
            <person name="Zhao L.H."/>
        </authorList>
    </citation>
    <scope>NUCLEOTIDE SEQUENCE [LARGE SCALE GENOMIC DNA]</scope>
    <source>
        <strain evidence="2 3">Co35</strain>
    </source>
</reference>
<feature type="region of interest" description="Disordered" evidence="1">
    <location>
        <begin position="1"/>
        <end position="84"/>
    </location>
</feature>
<accession>A0A554RNS2</accession>
<evidence type="ECO:0000313" key="3">
    <source>
        <dbReference type="Proteomes" id="UP000316988"/>
    </source>
</evidence>
<organism evidence="2 3">
    <name type="scientific">Aeromicrobium piscarium</name>
    <dbReference type="NCBI Taxonomy" id="2590901"/>
    <lineage>
        <taxon>Bacteria</taxon>
        <taxon>Bacillati</taxon>
        <taxon>Actinomycetota</taxon>
        <taxon>Actinomycetes</taxon>
        <taxon>Propionibacteriales</taxon>
        <taxon>Nocardioidaceae</taxon>
        <taxon>Aeromicrobium</taxon>
    </lineage>
</organism>
<feature type="compositionally biased region" description="Basic residues" evidence="1">
    <location>
        <begin position="64"/>
        <end position="76"/>
    </location>
</feature>
<gene>
    <name evidence="2" type="ORF">FNM00_16465</name>
</gene>
<comment type="caution">
    <text evidence="2">The sequence shown here is derived from an EMBL/GenBank/DDBJ whole genome shotgun (WGS) entry which is preliminary data.</text>
</comment>
<feature type="compositionally biased region" description="Acidic residues" evidence="1">
    <location>
        <begin position="21"/>
        <end position="34"/>
    </location>
</feature>
<name>A0A554RNS2_9ACTN</name>
<dbReference type="PANTHER" id="PTHR36456:SF1">
    <property type="entry name" value="UPF0232 PROTEIN SCO3875"/>
    <property type="match status" value="1"/>
</dbReference>
<protein>
    <submittedName>
        <fullName evidence="2">DUF721 domain-containing protein</fullName>
    </submittedName>
</protein>
<feature type="region of interest" description="Disordered" evidence="1">
    <location>
        <begin position="177"/>
        <end position="197"/>
    </location>
</feature>